<reference evidence="2" key="3">
    <citation type="journal article" date="2019" name="J. ISSAAS">
        <title>Genomics, evolutionary history and diagnostics of the Alternaria alternata species group including apple and Asian pear pathotypes.</title>
        <authorList>
            <person name="Armitage A.D."/>
            <person name="Cockerton H.M."/>
            <person name="Sreenivasaprasad S."/>
            <person name="Woodhall J."/>
            <person name="Lane C."/>
            <person name="Harrison R.J."/>
            <person name="Clarkson J.P."/>
        </authorList>
    </citation>
    <scope>NUCLEOTIDE SEQUENCE</scope>
    <source>
        <strain evidence="2">FERA 1082</strain>
    </source>
</reference>
<evidence type="ECO:0000313" key="1">
    <source>
        <dbReference type="EMBL" id="RYN30153.1"/>
    </source>
</evidence>
<sequence>MPTTTAVLARNIHGFDNSKKAELELLLKTKLQGVPSHHLPSLILSDIPNQTPRALNIANIPPDIQLQFFLQNRATIDNYAGKAIKDDDK</sequence>
<dbReference type="EMBL" id="PDXA01000001">
    <property type="protein sequence ID" value="RYN62143.1"/>
    <property type="molecule type" value="Genomic_DNA"/>
</dbReference>
<proteinExistence type="predicted"/>
<evidence type="ECO:0000313" key="3">
    <source>
        <dbReference type="EMBL" id="RYO07193.1"/>
    </source>
</evidence>
<comment type="caution">
    <text evidence="2">The sequence shown here is derived from an EMBL/GenBank/DDBJ whole genome shotgun (WGS) entry which is preliminary data.</text>
</comment>
<dbReference type="Proteomes" id="UP000292402">
    <property type="component" value="Unassembled WGS sequence"/>
</dbReference>
<dbReference type="EMBL" id="PDXB01000010">
    <property type="protein sequence ID" value="RYN30153.1"/>
    <property type="molecule type" value="Genomic_DNA"/>
</dbReference>
<keyword evidence="5" id="KW-1185">Reference proteome</keyword>
<reference evidence="4 5" key="2">
    <citation type="journal article" date="2019" name="bioRxiv">
        <title>Genomics, evolutionary history and diagnostics of the Alternaria alternata species group including apple and Asian pear pathotypes.</title>
        <authorList>
            <person name="Armitage A.D."/>
            <person name="Cockerton H.M."/>
            <person name="Sreenivasaprasad S."/>
            <person name="Woodhall J.W."/>
            <person name="Lane C.R."/>
            <person name="Harrison R.J."/>
            <person name="Clarkson J.P."/>
        </authorList>
    </citation>
    <scope>NUCLEOTIDE SEQUENCE [LARGE SCALE GENOMIC DNA]</scope>
    <source>
        <strain evidence="4">FERA 1082</strain>
        <strain evidence="1">FERA 1164</strain>
        <strain evidence="5">FERA 635</strain>
    </source>
</reference>
<evidence type="ECO:0000313" key="4">
    <source>
        <dbReference type="Proteomes" id="UP000292402"/>
    </source>
</evidence>
<accession>A0A4Q4MXG9</accession>
<evidence type="ECO:0000313" key="2">
    <source>
        <dbReference type="EMBL" id="RYN62143.1"/>
    </source>
</evidence>
<dbReference type="Proteomes" id="UP000293195">
    <property type="component" value="Unassembled WGS sequence"/>
</dbReference>
<name>A0A4Q4MXG9_9PLEO</name>
<dbReference type="OrthoDB" id="3796041at2759"/>
<reference evidence="1" key="1">
    <citation type="submission" date="2017-10" db="EMBL/GenBank/DDBJ databases">
        <authorList>
            <person name="Armitage A.D."/>
            <person name="Barbara D.J."/>
            <person name="Woodhall J.W."/>
            <person name="Sreenivasaprasad S."/>
            <person name="Lane C.R."/>
            <person name="Clarkson J.P."/>
            <person name="Harrison R.J."/>
        </authorList>
    </citation>
    <scope>NUCLEOTIDE SEQUENCE</scope>
    <source>
        <strain evidence="1">FERA 1164</strain>
        <strain evidence="3">FERA 635</strain>
    </source>
</reference>
<organism evidence="2 4">
    <name type="scientific">Alternaria tenuissima</name>
    <dbReference type="NCBI Taxonomy" id="119927"/>
    <lineage>
        <taxon>Eukaryota</taxon>
        <taxon>Fungi</taxon>
        <taxon>Dikarya</taxon>
        <taxon>Ascomycota</taxon>
        <taxon>Pezizomycotina</taxon>
        <taxon>Dothideomycetes</taxon>
        <taxon>Pleosporomycetidae</taxon>
        <taxon>Pleosporales</taxon>
        <taxon>Pleosporineae</taxon>
        <taxon>Pleosporaceae</taxon>
        <taxon>Alternaria</taxon>
        <taxon>Alternaria sect. Alternaria</taxon>
        <taxon>Alternaria alternata complex</taxon>
    </lineage>
</organism>
<gene>
    <name evidence="2" type="ORF">AA0114_g233</name>
    <name evidence="1" type="ORF">AA0115_g4750</name>
    <name evidence="3" type="ORF">AA0119_g2308</name>
</gene>
<evidence type="ECO:0000313" key="5">
    <source>
        <dbReference type="Proteomes" id="UP000293195"/>
    </source>
</evidence>
<dbReference type="Proteomes" id="UP000292340">
    <property type="component" value="Unassembled WGS sequence"/>
</dbReference>
<protein>
    <submittedName>
        <fullName evidence="2">Uncharacterized protein</fullName>
    </submittedName>
</protein>
<dbReference type="EMBL" id="PDXF01000005">
    <property type="protein sequence ID" value="RYO07193.1"/>
    <property type="molecule type" value="Genomic_DNA"/>
</dbReference>
<dbReference type="AlphaFoldDB" id="A0A4Q4MXG9"/>